<evidence type="ECO:0000313" key="1">
    <source>
        <dbReference type="EMBL" id="CAG8509920.1"/>
    </source>
</evidence>
<protein>
    <submittedName>
        <fullName evidence="1">13361_t:CDS:1</fullName>
    </submittedName>
</protein>
<comment type="caution">
    <text evidence="1">The sequence shown here is derived from an EMBL/GenBank/DDBJ whole genome shotgun (WGS) entry which is preliminary data.</text>
</comment>
<dbReference type="EMBL" id="CAJVPU010002916">
    <property type="protein sequence ID" value="CAG8509920.1"/>
    <property type="molecule type" value="Genomic_DNA"/>
</dbReference>
<gene>
    <name evidence="1" type="ORF">DHETER_LOCUS3409</name>
</gene>
<reference evidence="1" key="1">
    <citation type="submission" date="2021-06" db="EMBL/GenBank/DDBJ databases">
        <authorList>
            <person name="Kallberg Y."/>
            <person name="Tangrot J."/>
            <person name="Rosling A."/>
        </authorList>
    </citation>
    <scope>NUCLEOTIDE SEQUENCE</scope>
    <source>
        <strain evidence="1">IL203A</strain>
    </source>
</reference>
<dbReference type="Proteomes" id="UP000789702">
    <property type="component" value="Unassembled WGS sequence"/>
</dbReference>
<proteinExistence type="predicted"/>
<name>A0ACA9L427_9GLOM</name>
<accession>A0ACA9L427</accession>
<keyword evidence="2" id="KW-1185">Reference proteome</keyword>
<organism evidence="1 2">
    <name type="scientific">Dentiscutata heterogama</name>
    <dbReference type="NCBI Taxonomy" id="1316150"/>
    <lineage>
        <taxon>Eukaryota</taxon>
        <taxon>Fungi</taxon>
        <taxon>Fungi incertae sedis</taxon>
        <taxon>Mucoromycota</taxon>
        <taxon>Glomeromycotina</taxon>
        <taxon>Glomeromycetes</taxon>
        <taxon>Diversisporales</taxon>
        <taxon>Gigasporaceae</taxon>
        <taxon>Dentiscutata</taxon>
    </lineage>
</organism>
<evidence type="ECO:0000313" key="2">
    <source>
        <dbReference type="Proteomes" id="UP000789702"/>
    </source>
</evidence>
<sequence>MNTKLFTIIITVLFILGVIEHGINAKHITKTCRKGLKLCDNTCADITCDDKNCGFCGNACIDGQICKKGKCICPHGLTRCDGTCVNTTSDNQNCRSCGNACLSNQACVNGRCICNISGHSECQTPSACLVPQLCGGPGCGCVQNVDGTISCIHSRVQSLIPCSSSRDCPSGQICVFGPCPAVNLCADPCASSQSSNILPASSENSSYLIQIQ</sequence>